<dbReference type="GO" id="GO:0006071">
    <property type="term" value="P:glycerol metabolic process"/>
    <property type="evidence" value="ECO:0007669"/>
    <property type="project" value="TreeGrafter"/>
</dbReference>
<comment type="similarity">
    <text evidence="1">Belongs to the FGGY kinase family.</text>
</comment>
<dbReference type="GO" id="GO:0004370">
    <property type="term" value="F:glycerol kinase activity"/>
    <property type="evidence" value="ECO:0007669"/>
    <property type="project" value="TreeGrafter"/>
</dbReference>
<accession>A0A242KXU2</accession>
<protein>
    <submittedName>
        <fullName evidence="5">Rhamnulokinase</fullName>
    </submittedName>
</protein>
<evidence type="ECO:0000313" key="6">
    <source>
        <dbReference type="Proteomes" id="UP000195024"/>
    </source>
</evidence>
<dbReference type="EMBL" id="NGMS01000002">
    <property type="protein sequence ID" value="OTP25557.1"/>
    <property type="molecule type" value="Genomic_DNA"/>
</dbReference>
<evidence type="ECO:0000256" key="3">
    <source>
        <dbReference type="ARBA" id="ARBA00022777"/>
    </source>
</evidence>
<organism evidence="5 6">
    <name type="scientific">Enterococcus mundtii</name>
    <dbReference type="NCBI Taxonomy" id="53346"/>
    <lineage>
        <taxon>Bacteria</taxon>
        <taxon>Bacillati</taxon>
        <taxon>Bacillota</taxon>
        <taxon>Bacilli</taxon>
        <taxon>Lactobacillales</taxon>
        <taxon>Enterococcaceae</taxon>
        <taxon>Enterococcus</taxon>
    </lineage>
</organism>
<dbReference type="AlphaFoldDB" id="A0A242KXU2"/>
<dbReference type="InterPro" id="IPR018484">
    <property type="entry name" value="FGGY_N"/>
</dbReference>
<sequence>MNYLAIDIGASSGRLIHANLNELGRFDLQEVHRFKNGFEKIAGVAKWPLTHLVTEILKGLEKAKQQGITECYVGIDTWGVDYGLLDADGHLIDAPTSYRDERTKDAIPQFEQSMPLDELYQKTGIQLQPFNTVFQLLAEKKETLANAHRLLLMPDLLGYLFTGEAVTEKTNASTMQLLNLETRKWDPDILAVLGIDATLFPRITEPGQILGELQTANSRPMICQKQPSSRLLLTTLLQQSSAHPRLAKIGHTSVLALGH</sequence>
<feature type="domain" description="Carbohydrate kinase FGGY N-terminal" evidence="4">
    <location>
        <begin position="3"/>
        <end position="217"/>
    </location>
</feature>
<keyword evidence="2" id="KW-0808">Transferase</keyword>
<evidence type="ECO:0000313" key="5">
    <source>
        <dbReference type="EMBL" id="OTP25557.1"/>
    </source>
</evidence>
<dbReference type="PANTHER" id="PTHR10196:SF93">
    <property type="entry name" value="L-RHAMNULOKINASE"/>
    <property type="match status" value="1"/>
</dbReference>
<dbReference type="GO" id="GO:0019301">
    <property type="term" value="P:rhamnose catabolic process"/>
    <property type="evidence" value="ECO:0007669"/>
    <property type="project" value="TreeGrafter"/>
</dbReference>
<evidence type="ECO:0000256" key="2">
    <source>
        <dbReference type="ARBA" id="ARBA00022679"/>
    </source>
</evidence>
<dbReference type="Pfam" id="PF00370">
    <property type="entry name" value="FGGY_N"/>
    <property type="match status" value="1"/>
</dbReference>
<dbReference type="GO" id="GO:0005829">
    <property type="term" value="C:cytosol"/>
    <property type="evidence" value="ECO:0007669"/>
    <property type="project" value="TreeGrafter"/>
</dbReference>
<reference evidence="5 6" key="1">
    <citation type="submission" date="2017-05" db="EMBL/GenBank/DDBJ databases">
        <title>The Genome Sequence of Enterococcus mundtii 6B1_DIV0119.</title>
        <authorList>
            <consortium name="The Broad Institute Genomics Platform"/>
            <consortium name="The Broad Institute Genomic Center for Infectious Diseases"/>
            <person name="Earl A."/>
            <person name="Manson A."/>
            <person name="Schwartman J."/>
            <person name="Gilmore M."/>
            <person name="Abouelleil A."/>
            <person name="Cao P."/>
            <person name="Chapman S."/>
            <person name="Cusick C."/>
            <person name="Shea T."/>
            <person name="Young S."/>
            <person name="Neafsey D."/>
            <person name="Nusbaum C."/>
            <person name="Birren B."/>
        </authorList>
    </citation>
    <scope>NUCLEOTIDE SEQUENCE [LARGE SCALE GENOMIC DNA]</scope>
    <source>
        <strain evidence="5 6">6B1_DIV0119</strain>
    </source>
</reference>
<proteinExistence type="inferred from homology"/>
<comment type="caution">
    <text evidence="5">The sequence shown here is derived from an EMBL/GenBank/DDBJ whole genome shotgun (WGS) entry which is preliminary data.</text>
</comment>
<dbReference type="PANTHER" id="PTHR10196">
    <property type="entry name" value="SUGAR KINASE"/>
    <property type="match status" value="1"/>
</dbReference>
<dbReference type="Gene3D" id="3.30.420.40">
    <property type="match status" value="1"/>
</dbReference>
<keyword evidence="3 5" id="KW-0418">Kinase</keyword>
<gene>
    <name evidence="5" type="ORF">A5802_002710</name>
</gene>
<name>A0A242KXU2_ENTMU</name>
<dbReference type="Proteomes" id="UP000195024">
    <property type="component" value="Unassembled WGS sequence"/>
</dbReference>
<evidence type="ECO:0000259" key="4">
    <source>
        <dbReference type="Pfam" id="PF00370"/>
    </source>
</evidence>
<dbReference type="InterPro" id="IPR043129">
    <property type="entry name" value="ATPase_NBD"/>
</dbReference>
<dbReference type="SUPFAM" id="SSF53067">
    <property type="entry name" value="Actin-like ATPase domain"/>
    <property type="match status" value="1"/>
</dbReference>
<evidence type="ECO:0000256" key="1">
    <source>
        <dbReference type="ARBA" id="ARBA00009156"/>
    </source>
</evidence>